<organism evidence="1 2">
    <name type="scientific">Erwinia phage pEa_SNUABM_30</name>
    <dbReference type="NCBI Taxonomy" id="2869553"/>
    <lineage>
        <taxon>Viruses</taxon>
        <taxon>Duplodnaviria</taxon>
        <taxon>Heunggongvirae</taxon>
        <taxon>Uroviricota</taxon>
        <taxon>Caudoviricetes</taxon>
        <taxon>Alexandravirus</taxon>
        <taxon>Alexandravirus SNUABM30</taxon>
    </lineage>
</organism>
<evidence type="ECO:0000313" key="2">
    <source>
        <dbReference type="Proteomes" id="UP000827754"/>
    </source>
</evidence>
<protein>
    <submittedName>
        <fullName evidence="1">Uncharacterized protein</fullName>
    </submittedName>
</protein>
<dbReference type="Proteomes" id="UP000827754">
    <property type="component" value="Segment"/>
</dbReference>
<reference evidence="1 2" key="1">
    <citation type="submission" date="2021-06" db="EMBL/GenBank/DDBJ databases">
        <title>Complete genome sequence of Erwinia phage pEa_SNUABM_30.</title>
        <authorList>
            <person name="Kim S.G."/>
            <person name="Park S.C."/>
        </authorList>
    </citation>
    <scope>NUCLEOTIDE SEQUENCE [LARGE SCALE GENOMIC DNA]</scope>
</reference>
<sequence>MRTVLQRVMNFAYLDGGVPRVVTARVMIQHPLGLRSSALHVMSNIALQRSNLFFINDEEVEMQSGTLVTDHVSWKFDERSLTAIPRAKKDPSNFSCICCAMADYFERCMRQWLRNRRNEADFITVDVVVTDHEDAHYIEEIKPELGCNFFEASVFVLETSSRTWNNMGVLITDKQRFSGHTLFLAEKGRDTISSSHLQIDVTAFDPYGSPDSDGSLHNVLSGFTDKFGIFNGVLMIKDGAK</sequence>
<name>A0AAE9BSV7_9CAUD</name>
<evidence type="ECO:0000313" key="1">
    <source>
        <dbReference type="EMBL" id="UAW53238.1"/>
    </source>
</evidence>
<accession>A0AAE9BSV7</accession>
<keyword evidence="2" id="KW-1185">Reference proteome</keyword>
<gene>
    <name evidence="1" type="ORF">pEaSNUABM30_00120</name>
</gene>
<proteinExistence type="predicted"/>
<dbReference type="EMBL" id="MZ443778">
    <property type="protein sequence ID" value="UAW53238.1"/>
    <property type="molecule type" value="Genomic_DNA"/>
</dbReference>